<accession>A0A6J5T3U9</accession>
<dbReference type="EMBL" id="LR797523">
    <property type="protein sequence ID" value="CAB4222393.1"/>
    <property type="molecule type" value="Genomic_DNA"/>
</dbReference>
<organism evidence="1">
    <name type="scientific">uncultured Caudovirales phage</name>
    <dbReference type="NCBI Taxonomy" id="2100421"/>
    <lineage>
        <taxon>Viruses</taxon>
        <taxon>Duplodnaviria</taxon>
        <taxon>Heunggongvirae</taxon>
        <taxon>Uroviricota</taxon>
        <taxon>Caudoviricetes</taxon>
        <taxon>Peduoviridae</taxon>
        <taxon>Maltschvirus</taxon>
        <taxon>Maltschvirus maltsch</taxon>
    </lineage>
</organism>
<protein>
    <submittedName>
        <fullName evidence="1">Uncharacterized protein</fullName>
    </submittedName>
</protein>
<evidence type="ECO:0000313" key="1">
    <source>
        <dbReference type="EMBL" id="CAB4222393.1"/>
    </source>
</evidence>
<gene>
    <name evidence="1" type="ORF">UFOVP1655_93</name>
</gene>
<reference evidence="1" key="1">
    <citation type="submission" date="2020-05" db="EMBL/GenBank/DDBJ databases">
        <authorList>
            <person name="Chiriac C."/>
            <person name="Salcher M."/>
            <person name="Ghai R."/>
            <person name="Kavagutti S V."/>
        </authorList>
    </citation>
    <scope>NUCLEOTIDE SEQUENCE</scope>
</reference>
<name>A0A6J5T3U9_9CAUD</name>
<sequence length="54" mass="6661">MNLKRYEELAEIQKHDILTFEEQEEYIAISTEILYNMMENEEIVKDILTRLRNR</sequence>
<proteinExistence type="predicted"/>